<feature type="region of interest" description="Disordered" evidence="1">
    <location>
        <begin position="1"/>
        <end position="20"/>
    </location>
</feature>
<dbReference type="EMBL" id="KN822046">
    <property type="protein sequence ID" value="KIM62000.1"/>
    <property type="molecule type" value="Genomic_DNA"/>
</dbReference>
<proteinExistence type="predicted"/>
<reference evidence="2 3" key="1">
    <citation type="submission" date="2014-04" db="EMBL/GenBank/DDBJ databases">
        <authorList>
            <consortium name="DOE Joint Genome Institute"/>
            <person name="Kuo A."/>
            <person name="Kohler A."/>
            <person name="Nagy L.G."/>
            <person name="Floudas D."/>
            <person name="Copeland A."/>
            <person name="Barry K.W."/>
            <person name="Cichocki N."/>
            <person name="Veneault-Fourrey C."/>
            <person name="LaButti K."/>
            <person name="Lindquist E.A."/>
            <person name="Lipzen A."/>
            <person name="Lundell T."/>
            <person name="Morin E."/>
            <person name="Murat C."/>
            <person name="Sun H."/>
            <person name="Tunlid A."/>
            <person name="Henrissat B."/>
            <person name="Grigoriev I.V."/>
            <person name="Hibbett D.S."/>
            <person name="Martin F."/>
            <person name="Nordberg H.P."/>
            <person name="Cantor M.N."/>
            <person name="Hua S.X."/>
        </authorList>
    </citation>
    <scope>NUCLEOTIDE SEQUENCE [LARGE SCALE GENOMIC DNA]</scope>
    <source>
        <strain evidence="2 3">Foug A</strain>
    </source>
</reference>
<evidence type="ECO:0000313" key="2">
    <source>
        <dbReference type="EMBL" id="KIM62000.1"/>
    </source>
</evidence>
<dbReference type="HOGENOM" id="CLU_1696534_0_0_1"/>
<dbReference type="InParanoid" id="A0A0C3DMX9"/>
<dbReference type="Proteomes" id="UP000053989">
    <property type="component" value="Unassembled WGS sequence"/>
</dbReference>
<gene>
    <name evidence="2" type="ORF">SCLCIDRAFT_25460</name>
</gene>
<evidence type="ECO:0000256" key="1">
    <source>
        <dbReference type="SAM" id="MobiDB-lite"/>
    </source>
</evidence>
<evidence type="ECO:0000313" key="3">
    <source>
        <dbReference type="Proteomes" id="UP000053989"/>
    </source>
</evidence>
<protein>
    <submittedName>
        <fullName evidence="2">Uncharacterized protein</fullName>
    </submittedName>
</protein>
<feature type="compositionally biased region" description="Basic and acidic residues" evidence="1">
    <location>
        <begin position="134"/>
        <end position="155"/>
    </location>
</feature>
<feature type="region of interest" description="Disordered" evidence="1">
    <location>
        <begin position="130"/>
        <end position="155"/>
    </location>
</feature>
<organism evidence="2 3">
    <name type="scientific">Scleroderma citrinum Foug A</name>
    <dbReference type="NCBI Taxonomy" id="1036808"/>
    <lineage>
        <taxon>Eukaryota</taxon>
        <taxon>Fungi</taxon>
        <taxon>Dikarya</taxon>
        <taxon>Basidiomycota</taxon>
        <taxon>Agaricomycotina</taxon>
        <taxon>Agaricomycetes</taxon>
        <taxon>Agaricomycetidae</taxon>
        <taxon>Boletales</taxon>
        <taxon>Sclerodermatineae</taxon>
        <taxon>Sclerodermataceae</taxon>
        <taxon>Scleroderma</taxon>
    </lineage>
</organism>
<name>A0A0C3DMX9_9AGAM</name>
<sequence length="155" mass="16740">MSNSDSGPTGDPPPAAPTTALVIRTPIIIPPHTTITRRQTSTYAKLTTNRTKEELINDPLLPSSVTTAVQAKKHLSDRLLLQADQDPDHSTLCLALLNIASTAPNITAIAADAIRSVAILINNLPAHLRRPKVGTKDKPPHRGSERKGRDRTRLT</sequence>
<dbReference type="AlphaFoldDB" id="A0A0C3DMX9"/>
<keyword evidence="3" id="KW-1185">Reference proteome</keyword>
<reference evidence="3" key="2">
    <citation type="submission" date="2015-01" db="EMBL/GenBank/DDBJ databases">
        <title>Evolutionary Origins and Diversification of the Mycorrhizal Mutualists.</title>
        <authorList>
            <consortium name="DOE Joint Genome Institute"/>
            <consortium name="Mycorrhizal Genomics Consortium"/>
            <person name="Kohler A."/>
            <person name="Kuo A."/>
            <person name="Nagy L.G."/>
            <person name="Floudas D."/>
            <person name="Copeland A."/>
            <person name="Barry K.W."/>
            <person name="Cichocki N."/>
            <person name="Veneault-Fourrey C."/>
            <person name="LaButti K."/>
            <person name="Lindquist E.A."/>
            <person name="Lipzen A."/>
            <person name="Lundell T."/>
            <person name="Morin E."/>
            <person name="Murat C."/>
            <person name="Riley R."/>
            <person name="Ohm R."/>
            <person name="Sun H."/>
            <person name="Tunlid A."/>
            <person name="Henrissat B."/>
            <person name="Grigoriev I.V."/>
            <person name="Hibbett D.S."/>
            <person name="Martin F."/>
        </authorList>
    </citation>
    <scope>NUCLEOTIDE SEQUENCE [LARGE SCALE GENOMIC DNA]</scope>
    <source>
        <strain evidence="3">Foug A</strain>
    </source>
</reference>
<accession>A0A0C3DMX9</accession>